<dbReference type="InterPro" id="IPR012318">
    <property type="entry name" value="HTH_CRP"/>
</dbReference>
<keyword evidence="3" id="KW-0804">Transcription</keyword>
<dbReference type="Gene3D" id="1.10.10.10">
    <property type="entry name" value="Winged helix-like DNA-binding domain superfamily/Winged helix DNA-binding domain"/>
    <property type="match status" value="1"/>
</dbReference>
<evidence type="ECO:0000313" key="7">
    <source>
        <dbReference type="Proteomes" id="UP001596037"/>
    </source>
</evidence>
<evidence type="ECO:0000259" key="4">
    <source>
        <dbReference type="PROSITE" id="PS50042"/>
    </source>
</evidence>
<dbReference type="SUPFAM" id="SSF51206">
    <property type="entry name" value="cAMP-binding domain-like"/>
    <property type="match status" value="1"/>
</dbReference>
<dbReference type="Pfam" id="PF00027">
    <property type="entry name" value="cNMP_binding"/>
    <property type="match status" value="1"/>
</dbReference>
<dbReference type="InterPro" id="IPR036388">
    <property type="entry name" value="WH-like_DNA-bd_sf"/>
</dbReference>
<protein>
    <submittedName>
        <fullName evidence="6">Crp/Fnr family transcriptional regulator</fullName>
    </submittedName>
</protein>
<proteinExistence type="predicted"/>
<dbReference type="InterPro" id="IPR018490">
    <property type="entry name" value="cNMP-bd_dom_sf"/>
</dbReference>
<keyword evidence="1" id="KW-0805">Transcription regulation</keyword>
<accession>A0ABW0ND54</accession>
<dbReference type="Gene3D" id="2.60.120.10">
    <property type="entry name" value="Jelly Rolls"/>
    <property type="match status" value="1"/>
</dbReference>
<dbReference type="InterPro" id="IPR036390">
    <property type="entry name" value="WH_DNA-bd_sf"/>
</dbReference>
<evidence type="ECO:0000256" key="2">
    <source>
        <dbReference type="ARBA" id="ARBA00023125"/>
    </source>
</evidence>
<keyword evidence="2" id="KW-0238">DNA-binding</keyword>
<feature type="domain" description="Cyclic nucleotide-binding" evidence="4">
    <location>
        <begin position="17"/>
        <end position="137"/>
    </location>
</feature>
<dbReference type="InterPro" id="IPR050397">
    <property type="entry name" value="Env_Response_Regulators"/>
</dbReference>
<keyword evidence="7" id="KW-1185">Reference proteome</keyword>
<dbReference type="SMART" id="SM00419">
    <property type="entry name" value="HTH_CRP"/>
    <property type="match status" value="1"/>
</dbReference>
<dbReference type="PROSITE" id="PS51063">
    <property type="entry name" value="HTH_CRP_2"/>
    <property type="match status" value="1"/>
</dbReference>
<dbReference type="PROSITE" id="PS50042">
    <property type="entry name" value="CNMP_BINDING_3"/>
    <property type="match status" value="1"/>
</dbReference>
<dbReference type="EMBL" id="JBHSMF010000004">
    <property type="protein sequence ID" value="MFC5496967.1"/>
    <property type="molecule type" value="Genomic_DNA"/>
</dbReference>
<dbReference type="PANTHER" id="PTHR24567:SF74">
    <property type="entry name" value="HTH-TYPE TRANSCRIPTIONAL REGULATOR ARCR"/>
    <property type="match status" value="1"/>
</dbReference>
<dbReference type="InterPro" id="IPR000595">
    <property type="entry name" value="cNMP-bd_dom"/>
</dbReference>
<comment type="caution">
    <text evidence="6">The sequence shown here is derived from an EMBL/GenBank/DDBJ whole genome shotgun (WGS) entry which is preliminary data.</text>
</comment>
<evidence type="ECO:0000313" key="6">
    <source>
        <dbReference type="EMBL" id="MFC5496967.1"/>
    </source>
</evidence>
<dbReference type="InterPro" id="IPR014710">
    <property type="entry name" value="RmlC-like_jellyroll"/>
</dbReference>
<dbReference type="Pfam" id="PF13545">
    <property type="entry name" value="HTH_Crp_2"/>
    <property type="match status" value="1"/>
</dbReference>
<feature type="domain" description="HTH crp-type" evidence="5">
    <location>
        <begin position="151"/>
        <end position="220"/>
    </location>
</feature>
<gene>
    <name evidence="6" type="ORF">ACFPOE_05435</name>
</gene>
<dbReference type="SUPFAM" id="SSF46785">
    <property type="entry name" value="Winged helix' DNA-binding domain"/>
    <property type="match status" value="1"/>
</dbReference>
<organism evidence="6 7">
    <name type="scientific">Caenimonas terrae</name>
    <dbReference type="NCBI Taxonomy" id="696074"/>
    <lineage>
        <taxon>Bacteria</taxon>
        <taxon>Pseudomonadati</taxon>
        <taxon>Pseudomonadota</taxon>
        <taxon>Betaproteobacteria</taxon>
        <taxon>Burkholderiales</taxon>
        <taxon>Comamonadaceae</taxon>
        <taxon>Caenimonas</taxon>
    </lineage>
</organism>
<name>A0ABW0ND54_9BURK</name>
<evidence type="ECO:0000259" key="5">
    <source>
        <dbReference type="PROSITE" id="PS51063"/>
    </source>
</evidence>
<evidence type="ECO:0000256" key="1">
    <source>
        <dbReference type="ARBA" id="ARBA00023015"/>
    </source>
</evidence>
<dbReference type="RefSeq" id="WP_376849001.1">
    <property type="nucleotide sequence ID" value="NZ_JBHSMF010000004.1"/>
</dbReference>
<sequence>MARAEIAPQAFLAALPLFKALDAAALTRLAQATTRRPLRRGERLFAKGDQPTGMYVVVYGEIRLVARSPARGERLTGVVGAGRSFGEPVMFLEKPAVVDAEAAADSLVLHLPKQAVFDEIERSPLFARRIIASLSQRVESLVNELDRQSTGSARARLIDYLLRSAGRGPGAGAVTLPAAKAAIASHLNLSPEHFSRVLHELVAAGLLQVQGRRITVPDRERLERSAQP</sequence>
<dbReference type="Proteomes" id="UP001596037">
    <property type="component" value="Unassembled WGS sequence"/>
</dbReference>
<dbReference type="SMART" id="SM00100">
    <property type="entry name" value="cNMP"/>
    <property type="match status" value="1"/>
</dbReference>
<evidence type="ECO:0000256" key="3">
    <source>
        <dbReference type="ARBA" id="ARBA00023163"/>
    </source>
</evidence>
<dbReference type="PANTHER" id="PTHR24567">
    <property type="entry name" value="CRP FAMILY TRANSCRIPTIONAL REGULATORY PROTEIN"/>
    <property type="match status" value="1"/>
</dbReference>
<dbReference type="CDD" id="cd00038">
    <property type="entry name" value="CAP_ED"/>
    <property type="match status" value="1"/>
</dbReference>
<reference evidence="7" key="1">
    <citation type="journal article" date="2019" name="Int. J. Syst. Evol. Microbiol.">
        <title>The Global Catalogue of Microorganisms (GCM) 10K type strain sequencing project: providing services to taxonomists for standard genome sequencing and annotation.</title>
        <authorList>
            <consortium name="The Broad Institute Genomics Platform"/>
            <consortium name="The Broad Institute Genome Sequencing Center for Infectious Disease"/>
            <person name="Wu L."/>
            <person name="Ma J."/>
        </authorList>
    </citation>
    <scope>NUCLEOTIDE SEQUENCE [LARGE SCALE GENOMIC DNA]</scope>
    <source>
        <strain evidence="7">CCUG 57401</strain>
    </source>
</reference>